<comment type="caution">
    <text evidence="2">The sequence shown here is derived from an EMBL/GenBank/DDBJ whole genome shotgun (WGS) entry which is preliminary data.</text>
</comment>
<protein>
    <submittedName>
        <fullName evidence="2">Unnamed protein product</fullName>
    </submittedName>
</protein>
<dbReference type="OrthoDB" id="110352at2759"/>
<reference evidence="2" key="1">
    <citation type="submission" date="2023-04" db="EMBL/GenBank/DDBJ databases">
        <title>Phytophthora fragariaefolia NBRC 109709.</title>
        <authorList>
            <person name="Ichikawa N."/>
            <person name="Sato H."/>
            <person name="Tonouchi N."/>
        </authorList>
    </citation>
    <scope>NUCLEOTIDE SEQUENCE</scope>
    <source>
        <strain evidence="2">NBRC 109709</strain>
    </source>
</reference>
<proteinExistence type="predicted"/>
<evidence type="ECO:0000256" key="1">
    <source>
        <dbReference type="SAM" id="MobiDB-lite"/>
    </source>
</evidence>
<dbReference type="EMBL" id="BSXT01000302">
    <property type="protein sequence ID" value="GMF23902.1"/>
    <property type="molecule type" value="Genomic_DNA"/>
</dbReference>
<evidence type="ECO:0000313" key="3">
    <source>
        <dbReference type="Proteomes" id="UP001165121"/>
    </source>
</evidence>
<sequence length="353" mass="39293">MVLRPSAIGKSAPPGDLAEISDADTPVSANWTVKEAGGITPPTSDDYGTWMVEQLRKECTSRKLRPSRKTSAADRVKHLTEFDAVHLAIVGTVMGPQTPGGADGQPLSKHCIFRLVNVLFFDLFAARFAETGNTPTRQQLDVSDVNATSSFWRDVGSAFNTNRADYNQVISTHARFENIDPSVIVIHDMVMLDGMWRKLNRKYLTAMARFTKSSEHGDDFYDYCSGSLEVFYLRKCLEVKHDLTRFVEGGMLDEDEFDSLKRAGSNKSLPQSSPTKKMKCELVESVKTLTSKLVTPASSCVDDILKMHQLIAHVEDRIETIKAKGGSTAMLKVSLSMYREKLCDMEIAFYKAI</sequence>
<dbReference type="Proteomes" id="UP001165121">
    <property type="component" value="Unassembled WGS sequence"/>
</dbReference>
<accession>A0A9W6U203</accession>
<name>A0A9W6U203_9STRA</name>
<feature type="region of interest" description="Disordered" evidence="1">
    <location>
        <begin position="1"/>
        <end position="22"/>
    </location>
</feature>
<evidence type="ECO:0000313" key="2">
    <source>
        <dbReference type="EMBL" id="GMF23902.1"/>
    </source>
</evidence>
<keyword evidence="3" id="KW-1185">Reference proteome</keyword>
<dbReference type="AlphaFoldDB" id="A0A9W6U203"/>
<gene>
    <name evidence="2" type="ORF">Pfra01_000389100</name>
</gene>
<organism evidence="2 3">
    <name type="scientific">Phytophthora fragariaefolia</name>
    <dbReference type="NCBI Taxonomy" id="1490495"/>
    <lineage>
        <taxon>Eukaryota</taxon>
        <taxon>Sar</taxon>
        <taxon>Stramenopiles</taxon>
        <taxon>Oomycota</taxon>
        <taxon>Peronosporomycetes</taxon>
        <taxon>Peronosporales</taxon>
        <taxon>Peronosporaceae</taxon>
        <taxon>Phytophthora</taxon>
    </lineage>
</organism>